<keyword evidence="7 9" id="KW-0472">Membrane</keyword>
<evidence type="ECO:0000256" key="9">
    <source>
        <dbReference type="SAM" id="Phobius"/>
    </source>
</evidence>
<protein>
    <submittedName>
        <fullName evidence="11">Na+/H+ antiporter NhaC</fullName>
    </submittedName>
</protein>
<evidence type="ECO:0000313" key="12">
    <source>
        <dbReference type="Proteomes" id="UP001058317"/>
    </source>
</evidence>
<keyword evidence="4" id="KW-1003">Cell membrane</keyword>
<proteinExistence type="inferred from homology"/>
<evidence type="ECO:0000256" key="8">
    <source>
        <dbReference type="ARBA" id="ARBA00038435"/>
    </source>
</evidence>
<gene>
    <name evidence="11" type="ORF">KAM621c_32130</name>
</gene>
<dbReference type="PANTHER" id="PTHR33451">
    <property type="entry name" value="MALATE-2H(+)/NA(+)-LACTATE ANTIPORTER"/>
    <property type="match status" value="1"/>
</dbReference>
<feature type="transmembrane region" description="Helical" evidence="9">
    <location>
        <begin position="363"/>
        <end position="391"/>
    </location>
</feature>
<evidence type="ECO:0000256" key="6">
    <source>
        <dbReference type="ARBA" id="ARBA00022989"/>
    </source>
</evidence>
<organism evidence="11 12">
    <name type="scientific">Citrobacter braakii</name>
    <dbReference type="NCBI Taxonomy" id="57706"/>
    <lineage>
        <taxon>Bacteria</taxon>
        <taxon>Pseudomonadati</taxon>
        <taxon>Pseudomonadota</taxon>
        <taxon>Gammaproteobacteria</taxon>
        <taxon>Enterobacterales</taxon>
        <taxon>Enterobacteriaceae</taxon>
        <taxon>Citrobacter</taxon>
        <taxon>Citrobacter freundii complex</taxon>
    </lineage>
</organism>
<dbReference type="GO" id="GO:0005886">
    <property type="term" value="C:plasma membrane"/>
    <property type="evidence" value="ECO:0007669"/>
    <property type="project" value="UniProtKB-SubCell"/>
</dbReference>
<feature type="transmembrane region" description="Helical" evidence="9">
    <location>
        <begin position="192"/>
        <end position="214"/>
    </location>
</feature>
<feature type="transmembrane region" description="Helical" evidence="9">
    <location>
        <begin position="37"/>
        <end position="54"/>
    </location>
</feature>
<feature type="transmembrane region" description="Helical" evidence="9">
    <location>
        <begin position="260"/>
        <end position="280"/>
    </location>
</feature>
<dbReference type="NCBIfam" id="TIGR00931">
    <property type="entry name" value="antiport_nhaC"/>
    <property type="match status" value="1"/>
</dbReference>
<feature type="transmembrane region" description="Helical" evidence="9">
    <location>
        <begin position="108"/>
        <end position="125"/>
    </location>
</feature>
<evidence type="ECO:0000256" key="1">
    <source>
        <dbReference type="ARBA" id="ARBA00004651"/>
    </source>
</evidence>
<evidence type="ECO:0000256" key="4">
    <source>
        <dbReference type="ARBA" id="ARBA00022475"/>
    </source>
</evidence>
<keyword evidence="3" id="KW-0050">Antiport</keyword>
<sequence length="488" mass="53057">MVSTNKQPSFYAALMLLVAIFLVFFIGIGILNYPVEFILIVITIITGFFARYYGAGWKEILQTFIEKIKDAVPAMLILLSIGMLIGCWMVSGTIPLMVYYGLEIINPAYLYLTAFLVTVCISTFTGTSWGSAGTIGVALVAVAAAMNVSLPITAGAVISGAYFGDKLSPLSDTTNMAALAAGAELYQSIRNMLYTSVPAFLFACLGFYIAGLDLNVVNSIQLDTIPVMKKALNSLFWLNPLLILPTLLVFIGAIKKWDTIIVLIASSFFALAICAIFQPFTMMDLVQASINGFNTNMISNFSDVAMNESTTKNINILLNRGGMYSMVSPIVVMLCAFMFASALDVSGGLNVLLGRLVQKLKTVTSTLLATMFTSSLLVACTGNAVISFFLVKNIYDPCFKNKKLHMVNMSRSMESGATLLEGLFPWTISGMFMAKTLGVATLDYAPWVLFNLSCLVMAVFFAILARWSNFGTRYEEPISAEQVPVLRG</sequence>
<keyword evidence="6 9" id="KW-1133">Transmembrane helix</keyword>
<feature type="transmembrane region" description="Helical" evidence="9">
    <location>
        <begin position="235"/>
        <end position="254"/>
    </location>
</feature>
<dbReference type="RefSeq" id="WP_049043054.1">
    <property type="nucleotide sequence ID" value="NZ_AP026382.1"/>
</dbReference>
<dbReference type="InterPro" id="IPR052180">
    <property type="entry name" value="NhaC_Na-H+_Antiporter"/>
</dbReference>
<keyword evidence="5 9" id="KW-0812">Transmembrane</keyword>
<reference evidence="11" key="1">
    <citation type="submission" date="2022-07" db="EMBL/GenBank/DDBJ databases">
        <title>Complete genome sequence of carbapenem-resistant Citrobacter spp. in Japan.</title>
        <authorList>
            <person name="Maehana S."/>
            <person name="Suzuki M."/>
            <person name="Kitasato H."/>
        </authorList>
    </citation>
    <scope>NUCLEOTIDE SEQUENCE</scope>
    <source>
        <strain evidence="11">KAM621</strain>
    </source>
</reference>
<dbReference type="Proteomes" id="UP001058317">
    <property type="component" value="Chromosome"/>
</dbReference>
<feature type="domain" description="Na+/H+ antiporter NhaC-like C-terminal" evidence="10">
    <location>
        <begin position="160"/>
        <end position="464"/>
    </location>
</feature>
<dbReference type="GO" id="GO:0015297">
    <property type="term" value="F:antiporter activity"/>
    <property type="evidence" value="ECO:0007669"/>
    <property type="project" value="UniProtKB-KW"/>
</dbReference>
<evidence type="ECO:0000256" key="3">
    <source>
        <dbReference type="ARBA" id="ARBA00022449"/>
    </source>
</evidence>
<dbReference type="InterPro" id="IPR004770">
    <property type="entry name" value="Na/H_antiport_NhaC"/>
</dbReference>
<keyword evidence="2" id="KW-0813">Transport</keyword>
<feature type="transmembrane region" description="Helical" evidence="9">
    <location>
        <begin position="322"/>
        <end position="343"/>
    </location>
</feature>
<feature type="transmembrane region" description="Helical" evidence="9">
    <location>
        <begin position="75"/>
        <end position="102"/>
    </location>
</feature>
<evidence type="ECO:0000259" key="10">
    <source>
        <dbReference type="Pfam" id="PF03553"/>
    </source>
</evidence>
<feature type="transmembrane region" description="Helical" evidence="9">
    <location>
        <begin position="412"/>
        <end position="432"/>
    </location>
</feature>
<evidence type="ECO:0000256" key="2">
    <source>
        <dbReference type="ARBA" id="ARBA00022448"/>
    </source>
</evidence>
<dbReference type="PANTHER" id="PTHR33451:SF3">
    <property type="entry name" value="MALATE-2H(+)_NA(+)-LACTATE ANTIPORTER"/>
    <property type="match status" value="1"/>
</dbReference>
<comment type="subcellular location">
    <subcellularLocation>
        <location evidence="1">Cell membrane</location>
        <topology evidence="1">Multi-pass membrane protein</topology>
    </subcellularLocation>
</comment>
<feature type="transmembrane region" description="Helical" evidence="9">
    <location>
        <begin position="444"/>
        <end position="465"/>
    </location>
</feature>
<evidence type="ECO:0000256" key="5">
    <source>
        <dbReference type="ARBA" id="ARBA00022692"/>
    </source>
</evidence>
<dbReference type="InterPro" id="IPR018461">
    <property type="entry name" value="Na/H_Antiport_NhaC-like_C"/>
</dbReference>
<evidence type="ECO:0000256" key="7">
    <source>
        <dbReference type="ARBA" id="ARBA00023136"/>
    </source>
</evidence>
<comment type="similarity">
    <text evidence="8">Belongs to the NhaC Na(+)/H(+) (TC 2.A.35) antiporter family.</text>
</comment>
<feature type="transmembrane region" description="Helical" evidence="9">
    <location>
        <begin position="12"/>
        <end position="31"/>
    </location>
</feature>
<dbReference type="AlphaFoldDB" id="A0AAD1P145"/>
<evidence type="ECO:0000313" key="11">
    <source>
        <dbReference type="EMBL" id="BDN98108.1"/>
    </source>
</evidence>
<accession>A0AAD1P145</accession>
<name>A0AAD1P145_CITBR</name>
<dbReference type="Pfam" id="PF03553">
    <property type="entry name" value="Na_H_antiporter"/>
    <property type="match status" value="1"/>
</dbReference>
<dbReference type="EMBL" id="AP026382">
    <property type="protein sequence ID" value="BDN98108.1"/>
    <property type="molecule type" value="Genomic_DNA"/>
</dbReference>
<feature type="transmembrane region" description="Helical" evidence="9">
    <location>
        <begin position="137"/>
        <end position="163"/>
    </location>
</feature>